<sequence>MTIKKYLLAAFACCGLLTGCKSDEPMSIKITHVNDTHSYFDEEAMQLELPDATGKPVATYAYVGGYPRLKTKIDELRNEALVEEKDFMLLHAGDAFAGTLFFTLFKGTLNAEFMNYFEFDAMVIGNHEFDLGNESLASFSKSVNFPLLSSNIKTKKRDPLHDEYLPFTVKLYDGKPVAIVGITTEYTEIISSPSDATKFLTAEKAAKKTVKALKSSGINKIIFLTHSGLESDIALAASVPGIDVIIGGHSPEVLGDHSNIGLGDQGPSPIMMTGPKGDPVCIMHSGEKAKAIGITDVEFSGGGVVESCSGQNVFLVGNVFAQGSPAELVDDDTYQNIYSFISSSNNIEIVEKDLTSQAMLEQAKAEVDAFTSTVVGIASEPLYHVRLPGDEHEDAGELVGGSMVGPHVALSMAEKMEQTSGQPYVAMMNAGGVRADLVGEITVGSAYSVMPFSSTVVSMSVTGESLVNTLSTNVANSYLISSVAFPYVANIHYTINLTDPESPKVENVLVKDENGVFQEIDLSARYYLATTSYLAGGGDLYSFDEAQDITDTGHVDADVLVQYVEGQTGGFVTNIDSGITIIK</sequence>
<feature type="domain" description="Calcineurin-like phosphoesterase" evidence="4">
    <location>
        <begin position="28"/>
        <end position="251"/>
    </location>
</feature>
<reference evidence="6 7" key="1">
    <citation type="submission" date="2024-08" db="EMBL/GenBank/DDBJ databases">
        <authorList>
            <person name="Ishaq N."/>
        </authorList>
    </citation>
    <scope>NUCLEOTIDE SEQUENCE [LARGE SCALE GENOMIC DNA]</scope>
    <source>
        <strain evidence="6 7">DSM 18651</strain>
    </source>
</reference>
<dbReference type="EMBL" id="JBGMEK010000001">
    <property type="protein sequence ID" value="MFA0809518.1"/>
    <property type="molecule type" value="Genomic_DNA"/>
</dbReference>
<keyword evidence="7" id="KW-1185">Reference proteome</keyword>
<dbReference type="Gene3D" id="3.60.21.10">
    <property type="match status" value="1"/>
</dbReference>
<dbReference type="InterPro" id="IPR036907">
    <property type="entry name" value="5'-Nucleotdase_C_sf"/>
</dbReference>
<dbReference type="InterPro" id="IPR004843">
    <property type="entry name" value="Calcineurin-like_PHP"/>
</dbReference>
<dbReference type="PANTHER" id="PTHR11575:SF24">
    <property type="entry name" value="5'-NUCLEOTIDASE"/>
    <property type="match status" value="1"/>
</dbReference>
<dbReference type="GO" id="GO:0016787">
    <property type="term" value="F:hydrolase activity"/>
    <property type="evidence" value="ECO:0007669"/>
    <property type="project" value="UniProtKB-KW"/>
</dbReference>
<evidence type="ECO:0000256" key="3">
    <source>
        <dbReference type="RuleBase" id="RU362119"/>
    </source>
</evidence>
<protein>
    <submittedName>
        <fullName evidence="6">Bifunctional UDP-sugar hydrolase/5'-nucleotidase</fullName>
    </submittedName>
</protein>
<dbReference type="PROSITE" id="PS51257">
    <property type="entry name" value="PROKAR_LIPOPROTEIN"/>
    <property type="match status" value="1"/>
</dbReference>
<comment type="caution">
    <text evidence="6">The sequence shown here is derived from an EMBL/GenBank/DDBJ whole genome shotgun (WGS) entry which is preliminary data.</text>
</comment>
<evidence type="ECO:0000256" key="1">
    <source>
        <dbReference type="ARBA" id="ARBA00006654"/>
    </source>
</evidence>
<dbReference type="Proteomes" id="UP001569428">
    <property type="component" value="Unassembled WGS sequence"/>
</dbReference>
<dbReference type="PRINTS" id="PR01607">
    <property type="entry name" value="APYRASEFAMLY"/>
</dbReference>
<evidence type="ECO:0000256" key="2">
    <source>
        <dbReference type="ARBA" id="ARBA00022729"/>
    </source>
</evidence>
<feature type="domain" description="5'-Nucleotidase C-terminal" evidence="5">
    <location>
        <begin position="418"/>
        <end position="541"/>
    </location>
</feature>
<dbReference type="InterPro" id="IPR029052">
    <property type="entry name" value="Metallo-depent_PP-like"/>
</dbReference>
<keyword evidence="3" id="KW-0547">Nucleotide-binding</keyword>
<comment type="similarity">
    <text evidence="1 3">Belongs to the 5'-nucleotidase family.</text>
</comment>
<dbReference type="Pfam" id="PF00149">
    <property type="entry name" value="Metallophos"/>
    <property type="match status" value="1"/>
</dbReference>
<organism evidence="6 7">
    <name type="scientific">Microbulbifer epialgicus</name>
    <dbReference type="NCBI Taxonomy" id="393907"/>
    <lineage>
        <taxon>Bacteria</taxon>
        <taxon>Pseudomonadati</taxon>
        <taxon>Pseudomonadota</taxon>
        <taxon>Gammaproteobacteria</taxon>
        <taxon>Cellvibrionales</taxon>
        <taxon>Microbulbiferaceae</taxon>
        <taxon>Microbulbifer</taxon>
    </lineage>
</organism>
<gene>
    <name evidence="6" type="ORF">ACCI49_01180</name>
</gene>
<evidence type="ECO:0000259" key="5">
    <source>
        <dbReference type="Pfam" id="PF02872"/>
    </source>
</evidence>
<dbReference type="InterPro" id="IPR008334">
    <property type="entry name" value="5'-Nucleotdase_C"/>
</dbReference>
<dbReference type="Gene3D" id="3.90.780.10">
    <property type="entry name" value="5'-Nucleotidase, C-terminal domain"/>
    <property type="match status" value="1"/>
</dbReference>
<dbReference type="InterPro" id="IPR006179">
    <property type="entry name" value="5_nucleotidase/apyrase"/>
</dbReference>
<keyword evidence="3 6" id="KW-0378">Hydrolase</keyword>
<dbReference type="RefSeq" id="WP_371837135.1">
    <property type="nucleotide sequence ID" value="NZ_JBGMEK010000001.1"/>
</dbReference>
<dbReference type="SUPFAM" id="SSF55816">
    <property type="entry name" value="5'-nucleotidase (syn. UDP-sugar hydrolase), C-terminal domain"/>
    <property type="match status" value="1"/>
</dbReference>
<evidence type="ECO:0000313" key="7">
    <source>
        <dbReference type="Proteomes" id="UP001569428"/>
    </source>
</evidence>
<dbReference type="PANTHER" id="PTHR11575">
    <property type="entry name" value="5'-NUCLEOTIDASE-RELATED"/>
    <property type="match status" value="1"/>
</dbReference>
<dbReference type="InterPro" id="IPR006146">
    <property type="entry name" value="5'-Nucleotdase_CS"/>
</dbReference>
<name>A0ABV4NUW0_9GAMM</name>
<evidence type="ECO:0000313" key="6">
    <source>
        <dbReference type="EMBL" id="MFA0809518.1"/>
    </source>
</evidence>
<keyword evidence="2" id="KW-0732">Signal</keyword>
<evidence type="ECO:0000259" key="4">
    <source>
        <dbReference type="Pfam" id="PF00149"/>
    </source>
</evidence>
<dbReference type="PROSITE" id="PS00786">
    <property type="entry name" value="5_NUCLEOTIDASE_2"/>
    <property type="match status" value="1"/>
</dbReference>
<proteinExistence type="inferred from homology"/>
<accession>A0ABV4NUW0</accession>
<dbReference type="SUPFAM" id="SSF56300">
    <property type="entry name" value="Metallo-dependent phosphatases"/>
    <property type="match status" value="1"/>
</dbReference>
<dbReference type="Pfam" id="PF02872">
    <property type="entry name" value="5_nucleotid_C"/>
    <property type="match status" value="1"/>
</dbReference>